<dbReference type="PaxDb" id="65489-OBART08G13550.1"/>
<dbReference type="InterPro" id="IPR027443">
    <property type="entry name" value="IPNS-like_sf"/>
</dbReference>
<dbReference type="Proteomes" id="UP000026960">
    <property type="component" value="Chromosome 8"/>
</dbReference>
<accession>A0A0D3GZW7</accession>
<evidence type="ECO:0000313" key="2">
    <source>
        <dbReference type="Proteomes" id="UP000026960"/>
    </source>
</evidence>
<name>A0A0D3GZW7_9ORYZ</name>
<proteinExistence type="predicted"/>
<evidence type="ECO:0000313" key="1">
    <source>
        <dbReference type="EnsemblPlants" id="OBART08G13550.1"/>
    </source>
</evidence>
<sequence length="125" mass="13282">MATFSSTDRLRDLQAFDNTKAGVKGLVDAGVTAIPYFFRHHSDPLPIAAPSEAAAAILVIDLAKADVDHGHVVSQVVNHGVAGELMDAMLAAVRRFNEQPAGAVVAFRSPPQPVNREPPITPYLS</sequence>
<keyword evidence="2" id="KW-1185">Reference proteome</keyword>
<reference evidence="1" key="2">
    <citation type="submission" date="2015-03" db="UniProtKB">
        <authorList>
            <consortium name="EnsemblPlants"/>
        </authorList>
    </citation>
    <scope>IDENTIFICATION</scope>
</reference>
<dbReference type="HOGENOM" id="CLU_1996110_0_0_1"/>
<dbReference type="Gramene" id="OBART08G13550.1">
    <property type="protein sequence ID" value="OBART08G13550.1"/>
    <property type="gene ID" value="OBART08G13550"/>
</dbReference>
<dbReference type="Gene3D" id="2.60.120.330">
    <property type="entry name" value="B-lactam Antibiotic, Isopenicillin N Synthase, Chain"/>
    <property type="match status" value="1"/>
</dbReference>
<dbReference type="EnsemblPlants" id="OBART08G13550.1">
    <property type="protein sequence ID" value="OBART08G13550.1"/>
    <property type="gene ID" value="OBART08G13550"/>
</dbReference>
<dbReference type="eggNOG" id="KOG0143">
    <property type="taxonomic scope" value="Eukaryota"/>
</dbReference>
<reference evidence="1" key="1">
    <citation type="journal article" date="2009" name="Rice">
        <title>De Novo Next Generation Sequencing of Plant Genomes.</title>
        <authorList>
            <person name="Rounsley S."/>
            <person name="Marri P.R."/>
            <person name="Yu Y."/>
            <person name="He R."/>
            <person name="Sisneros N."/>
            <person name="Goicoechea J.L."/>
            <person name="Lee S.J."/>
            <person name="Angelova A."/>
            <person name="Kudrna D."/>
            <person name="Luo M."/>
            <person name="Affourtit J."/>
            <person name="Desany B."/>
            <person name="Knight J."/>
            <person name="Niazi F."/>
            <person name="Egholm M."/>
            <person name="Wing R.A."/>
        </authorList>
    </citation>
    <scope>NUCLEOTIDE SEQUENCE [LARGE SCALE GENOMIC DNA]</scope>
    <source>
        <strain evidence="1">cv. IRGC 105608</strain>
    </source>
</reference>
<dbReference type="AlphaFoldDB" id="A0A0D3GZW7"/>
<dbReference type="STRING" id="65489.A0A0D3GZW7"/>
<dbReference type="SUPFAM" id="SSF51197">
    <property type="entry name" value="Clavaminate synthase-like"/>
    <property type="match status" value="1"/>
</dbReference>
<organism evidence="1">
    <name type="scientific">Oryza barthii</name>
    <dbReference type="NCBI Taxonomy" id="65489"/>
    <lineage>
        <taxon>Eukaryota</taxon>
        <taxon>Viridiplantae</taxon>
        <taxon>Streptophyta</taxon>
        <taxon>Embryophyta</taxon>
        <taxon>Tracheophyta</taxon>
        <taxon>Spermatophyta</taxon>
        <taxon>Magnoliopsida</taxon>
        <taxon>Liliopsida</taxon>
        <taxon>Poales</taxon>
        <taxon>Poaceae</taxon>
        <taxon>BOP clade</taxon>
        <taxon>Oryzoideae</taxon>
        <taxon>Oryzeae</taxon>
        <taxon>Oryzinae</taxon>
        <taxon>Oryza</taxon>
    </lineage>
</organism>
<evidence type="ECO:0008006" key="3">
    <source>
        <dbReference type="Google" id="ProtNLM"/>
    </source>
</evidence>
<protein>
    <recommendedName>
        <fullName evidence="3">Non-haem dioxygenase N-terminal domain-containing protein</fullName>
    </recommendedName>
</protein>